<sequence length="101" mass="11259">MESLAFVVSLMIGNILFSGPFALLLTLPRIRAISHSLLFLIFRRLAMGTAAFTGIFLSVIFVFNDLPLTIKALSLLCIATHLWAADREYGKFISSRLRRNG</sequence>
<organism evidence="3">
    <name type="scientific">freshwater metagenome</name>
    <dbReference type="NCBI Taxonomy" id="449393"/>
    <lineage>
        <taxon>unclassified sequences</taxon>
        <taxon>metagenomes</taxon>
        <taxon>ecological metagenomes</taxon>
    </lineage>
</organism>
<feature type="transmembrane region" description="Helical" evidence="1">
    <location>
        <begin position="6"/>
        <end position="25"/>
    </location>
</feature>
<keyword evidence="1" id="KW-0812">Transmembrane</keyword>
<evidence type="ECO:0000313" key="5">
    <source>
        <dbReference type="EMBL" id="CAB4993837.1"/>
    </source>
</evidence>
<dbReference type="EMBL" id="CAFABJ010000018">
    <property type="protein sequence ID" value="CAB4822473.1"/>
    <property type="molecule type" value="Genomic_DNA"/>
</dbReference>
<protein>
    <submittedName>
        <fullName evidence="3">Unannotated protein</fullName>
    </submittedName>
</protein>
<dbReference type="EMBL" id="CAEZYP010000004">
    <property type="protein sequence ID" value="CAB4721902.1"/>
    <property type="molecule type" value="Genomic_DNA"/>
</dbReference>
<dbReference type="EMBL" id="CAEZUV010000006">
    <property type="protein sequence ID" value="CAB4605170.1"/>
    <property type="molecule type" value="Genomic_DNA"/>
</dbReference>
<reference evidence="3" key="1">
    <citation type="submission" date="2020-05" db="EMBL/GenBank/DDBJ databases">
        <authorList>
            <person name="Chiriac C."/>
            <person name="Salcher M."/>
            <person name="Ghai R."/>
            <person name="Kavagutti S V."/>
        </authorList>
    </citation>
    <scope>NUCLEOTIDE SEQUENCE</scope>
</reference>
<evidence type="ECO:0000313" key="3">
    <source>
        <dbReference type="EMBL" id="CAB4721902.1"/>
    </source>
</evidence>
<dbReference type="EMBL" id="CAFBOY010000026">
    <property type="protein sequence ID" value="CAB4993837.1"/>
    <property type="molecule type" value="Genomic_DNA"/>
</dbReference>
<keyword evidence="1" id="KW-1133">Transmembrane helix</keyword>
<feature type="transmembrane region" description="Helical" evidence="1">
    <location>
        <begin position="68"/>
        <end position="85"/>
    </location>
</feature>
<evidence type="ECO:0000256" key="1">
    <source>
        <dbReference type="SAM" id="Phobius"/>
    </source>
</evidence>
<gene>
    <name evidence="2" type="ORF">UFOPK1856_00096</name>
    <name evidence="3" type="ORF">UFOPK2735_00071</name>
    <name evidence="4" type="ORF">UFOPK3217_00240</name>
    <name evidence="5" type="ORF">UFOPK4022_00340</name>
</gene>
<feature type="transmembrane region" description="Helical" evidence="1">
    <location>
        <begin position="37"/>
        <end position="62"/>
    </location>
</feature>
<evidence type="ECO:0000313" key="4">
    <source>
        <dbReference type="EMBL" id="CAB4822473.1"/>
    </source>
</evidence>
<accession>A0A6J6RFQ3</accession>
<proteinExistence type="predicted"/>
<dbReference type="AlphaFoldDB" id="A0A6J6RFQ3"/>
<evidence type="ECO:0000313" key="2">
    <source>
        <dbReference type="EMBL" id="CAB4605170.1"/>
    </source>
</evidence>
<name>A0A6J6RFQ3_9ZZZZ</name>
<keyword evidence="1" id="KW-0472">Membrane</keyword>